<keyword evidence="3" id="KW-1185">Reference proteome</keyword>
<dbReference type="PANTHER" id="PTHR43058">
    <property type="entry name" value="SLR0655 PROTEIN"/>
    <property type="match status" value="1"/>
</dbReference>
<organism evidence="2 3">
    <name type="scientific">Paraconexibacter algicola</name>
    <dbReference type="NCBI Taxonomy" id="2133960"/>
    <lineage>
        <taxon>Bacteria</taxon>
        <taxon>Bacillati</taxon>
        <taxon>Actinomycetota</taxon>
        <taxon>Thermoleophilia</taxon>
        <taxon>Solirubrobacterales</taxon>
        <taxon>Paraconexibacteraceae</taxon>
        <taxon>Paraconexibacter</taxon>
    </lineage>
</organism>
<comment type="caution">
    <text evidence="2">The sequence shown here is derived from an EMBL/GenBank/DDBJ whole genome shotgun (WGS) entry which is preliminary data.</text>
</comment>
<dbReference type="InterPro" id="IPR007361">
    <property type="entry name" value="DUF427"/>
</dbReference>
<protein>
    <recommendedName>
        <fullName evidence="1">DUF427 domain-containing protein</fullName>
    </recommendedName>
</protein>
<sequence length="156" mass="17224">MENVWDYPRPPALVPCTRRVRIELGGAVIADSTRALRILETSHPPTIYVPPGDFAPGALRAADARSTFCEWKGRATYWDVVGADGVTVAQAAGWSYPDPVPAYAELRDHVAVYPGRMERCRLDEETVRAQEGDFYGGWITDDITGRMKGGPGTWGW</sequence>
<name>A0A2T4UHV6_9ACTN</name>
<evidence type="ECO:0000313" key="3">
    <source>
        <dbReference type="Proteomes" id="UP000240739"/>
    </source>
</evidence>
<reference evidence="2 3" key="1">
    <citation type="submission" date="2018-03" db="EMBL/GenBank/DDBJ databases">
        <title>Aquarubrobacter algicola gen. nov., sp. nov., a novel actinobacterium isolated from shallow eutrophic lake during the end of cyanobacterial harmful algal blooms.</title>
        <authorList>
            <person name="Chun S.J."/>
        </authorList>
    </citation>
    <scope>NUCLEOTIDE SEQUENCE [LARGE SCALE GENOMIC DNA]</scope>
    <source>
        <strain evidence="2 3">Seoho-28</strain>
    </source>
</reference>
<dbReference type="PANTHER" id="PTHR43058:SF1">
    <property type="entry name" value="DUF427 DOMAIN-CONTAINING PROTEIN"/>
    <property type="match status" value="1"/>
</dbReference>
<dbReference type="RefSeq" id="WP_107567261.1">
    <property type="nucleotide sequence ID" value="NZ_PYYB01000001.1"/>
</dbReference>
<evidence type="ECO:0000313" key="2">
    <source>
        <dbReference type="EMBL" id="PTL58824.1"/>
    </source>
</evidence>
<dbReference type="Proteomes" id="UP000240739">
    <property type="component" value="Unassembled WGS sequence"/>
</dbReference>
<dbReference type="Gene3D" id="2.170.150.40">
    <property type="entry name" value="Domain of unknown function (DUF427)"/>
    <property type="match status" value="1"/>
</dbReference>
<evidence type="ECO:0000259" key="1">
    <source>
        <dbReference type="Pfam" id="PF04248"/>
    </source>
</evidence>
<gene>
    <name evidence="2" type="ORF">C7Y72_03740</name>
</gene>
<feature type="domain" description="DUF427" evidence="1">
    <location>
        <begin position="20"/>
        <end position="114"/>
    </location>
</feature>
<dbReference type="AlphaFoldDB" id="A0A2T4UHV6"/>
<dbReference type="OrthoDB" id="285364at2"/>
<dbReference type="EMBL" id="PYYB01000001">
    <property type="protein sequence ID" value="PTL58824.1"/>
    <property type="molecule type" value="Genomic_DNA"/>
</dbReference>
<accession>A0A2T4UHV6</accession>
<dbReference type="Pfam" id="PF04248">
    <property type="entry name" value="NTP_transf_9"/>
    <property type="match status" value="1"/>
</dbReference>
<dbReference type="InterPro" id="IPR038694">
    <property type="entry name" value="DUF427_sf"/>
</dbReference>
<proteinExistence type="predicted"/>